<dbReference type="RefSeq" id="WP_214392390.1">
    <property type="nucleotide sequence ID" value="NZ_JAFLWW010000007.1"/>
</dbReference>
<protein>
    <submittedName>
        <fullName evidence="1">Uncharacterized protein</fullName>
    </submittedName>
</protein>
<sequence length="64" mass="7041">MAWKSKSFVHRESTKAFAKKVDTAASKHKTAMSTVVEEARALALDREAALKKIADPQLRKSAAQ</sequence>
<gene>
    <name evidence="1" type="ORF">J1C56_23005</name>
</gene>
<organism evidence="1 2">
    <name type="scientific">Aminobacter anthyllidis</name>
    <dbReference type="NCBI Taxonomy" id="1035067"/>
    <lineage>
        <taxon>Bacteria</taxon>
        <taxon>Pseudomonadati</taxon>
        <taxon>Pseudomonadota</taxon>
        <taxon>Alphaproteobacteria</taxon>
        <taxon>Hyphomicrobiales</taxon>
        <taxon>Phyllobacteriaceae</taxon>
        <taxon>Aminobacter</taxon>
    </lineage>
</organism>
<name>A0A9X1AF80_9HYPH</name>
<reference evidence="1" key="2">
    <citation type="submission" date="2021-03" db="EMBL/GenBank/DDBJ databases">
        <authorList>
            <person name="Artuso I."/>
            <person name="Turrini P."/>
            <person name="Pirolo M."/>
            <person name="Lugli G.A."/>
            <person name="Ventura M."/>
            <person name="Visca P."/>
        </authorList>
    </citation>
    <scope>NUCLEOTIDE SEQUENCE</scope>
    <source>
        <strain evidence="1">LMG 26462</strain>
    </source>
</reference>
<evidence type="ECO:0000313" key="1">
    <source>
        <dbReference type="EMBL" id="MBT1158471.1"/>
    </source>
</evidence>
<dbReference type="Proteomes" id="UP001138921">
    <property type="component" value="Unassembled WGS sequence"/>
</dbReference>
<evidence type="ECO:0000313" key="2">
    <source>
        <dbReference type="Proteomes" id="UP001138921"/>
    </source>
</evidence>
<proteinExistence type="predicted"/>
<keyword evidence="2" id="KW-1185">Reference proteome</keyword>
<accession>A0A9X1AF80</accession>
<dbReference type="EMBL" id="JAFLWW010000007">
    <property type="protein sequence ID" value="MBT1158471.1"/>
    <property type="molecule type" value="Genomic_DNA"/>
</dbReference>
<comment type="caution">
    <text evidence="1">The sequence shown here is derived from an EMBL/GenBank/DDBJ whole genome shotgun (WGS) entry which is preliminary data.</text>
</comment>
<dbReference type="AlphaFoldDB" id="A0A9X1AF80"/>
<reference evidence="1" key="1">
    <citation type="journal article" date="2021" name="Microorganisms">
        <title>Phylogenomic Reconstruction and Metabolic Potential of the Genus Aminobacter.</title>
        <authorList>
            <person name="Artuso I."/>
            <person name="Turrini P."/>
            <person name="Pirolo M."/>
            <person name="Lugli G.A."/>
            <person name="Ventura M."/>
            <person name="Visca P."/>
        </authorList>
    </citation>
    <scope>NUCLEOTIDE SEQUENCE</scope>
    <source>
        <strain evidence="1">LMG 26462</strain>
    </source>
</reference>